<evidence type="ECO:0000313" key="4">
    <source>
        <dbReference type="EMBL" id="MBB5227265.1"/>
    </source>
</evidence>
<dbReference type="InterPro" id="IPR003607">
    <property type="entry name" value="HD/PDEase_dom"/>
</dbReference>
<feature type="signal peptide" evidence="2">
    <location>
        <begin position="1"/>
        <end position="27"/>
    </location>
</feature>
<dbReference type="CDD" id="cd00077">
    <property type="entry name" value="HDc"/>
    <property type="match status" value="1"/>
</dbReference>
<keyword evidence="1" id="KW-1133">Transmembrane helix</keyword>
<feature type="chain" id="PRO_5030658526" evidence="2">
    <location>
        <begin position="28"/>
        <end position="496"/>
    </location>
</feature>
<proteinExistence type="predicted"/>
<dbReference type="PANTHER" id="PTHR43155">
    <property type="entry name" value="CYCLIC DI-GMP PHOSPHODIESTERASE PA4108-RELATED"/>
    <property type="match status" value="1"/>
</dbReference>
<sequence length="496" mass="55683">MLQNKMLLKKSILGVLLCIFAAGLIFAQASASSSDLTKRFLQKADDQYSAMQYEDAFKTINAALKLSEKDEIPGNVYLLATQIYTKLLAKMTKTKDYTYFNDVIMNLQTYPKINDDPQIQKYIRVIQQQQADMKDAARDAKTREMMQDISAKQQAQQQEMVESLTASTQENNQKMLESFSDKMNESTESIVSKMSEQNSTLIQGVTDTMTTTLDSMDKRSNKTIWIIAIGAGVIFVIVFILVFLGIRASARSSAIQAEQLDSTLKLIAGMQQTNNQLLLGGVTDFGGMGLKSAGSSRWGVDALPAPEMTDEEKSELKQLVIDCEKLGSEIDAVTKRKNNSKNVSELVYKLAMQLGLNQNSSMIYFAASMVYDAGFLAIPQELLEAENLTDEQRLQLREHVNLYEQYLGFVPRKYWEIFEEAALYHHENTDGSGYKGLLGADIPQIARLIHVAESYNSLISRRNYKQIMDKETAIQELEAKPNLYDVDVVKVLDAIV</sequence>
<protein>
    <submittedName>
        <fullName evidence="4">HD-GYP domain-containing protein (C-di-GMP phosphodiesterase class II)</fullName>
    </submittedName>
</protein>
<reference evidence="4 5" key="1">
    <citation type="submission" date="2020-08" db="EMBL/GenBank/DDBJ databases">
        <title>Genomic Encyclopedia of Type Strains, Phase IV (KMG-IV): sequencing the most valuable type-strain genomes for metagenomic binning, comparative biology and taxonomic classification.</title>
        <authorList>
            <person name="Goeker M."/>
        </authorList>
    </citation>
    <scope>NUCLEOTIDE SEQUENCE [LARGE SCALE GENOMIC DNA]</scope>
    <source>
        <strain evidence="4 5">DSM 103462</strain>
    </source>
</reference>
<gene>
    <name evidence="4" type="ORF">HNP76_002663</name>
</gene>
<dbReference type="PANTHER" id="PTHR43155:SF2">
    <property type="entry name" value="CYCLIC DI-GMP PHOSPHODIESTERASE PA4108"/>
    <property type="match status" value="1"/>
</dbReference>
<dbReference type="EMBL" id="JACHFQ010000009">
    <property type="protein sequence ID" value="MBB5227265.1"/>
    <property type="molecule type" value="Genomic_DNA"/>
</dbReference>
<feature type="domain" description="HD-GYP" evidence="3">
    <location>
        <begin position="313"/>
        <end position="496"/>
    </location>
</feature>
<keyword evidence="2" id="KW-0732">Signal</keyword>
<evidence type="ECO:0000313" key="5">
    <source>
        <dbReference type="Proteomes" id="UP000518887"/>
    </source>
</evidence>
<name>A0A7W8GBB0_9SPIR</name>
<dbReference type="RefSeq" id="WP_184661331.1">
    <property type="nucleotide sequence ID" value="NZ_CP031518.1"/>
</dbReference>
<keyword evidence="1" id="KW-0812">Transmembrane</keyword>
<dbReference type="Proteomes" id="UP000518887">
    <property type="component" value="Unassembled WGS sequence"/>
</dbReference>
<comment type="caution">
    <text evidence="4">The sequence shown here is derived from an EMBL/GenBank/DDBJ whole genome shotgun (WGS) entry which is preliminary data.</text>
</comment>
<keyword evidence="5" id="KW-1185">Reference proteome</keyword>
<dbReference type="Pfam" id="PF13487">
    <property type="entry name" value="HD_5"/>
    <property type="match status" value="1"/>
</dbReference>
<evidence type="ECO:0000259" key="3">
    <source>
        <dbReference type="PROSITE" id="PS51832"/>
    </source>
</evidence>
<dbReference type="AlphaFoldDB" id="A0A7W8GBB0"/>
<dbReference type="SUPFAM" id="SSF109604">
    <property type="entry name" value="HD-domain/PDEase-like"/>
    <property type="match status" value="1"/>
</dbReference>
<evidence type="ECO:0000256" key="2">
    <source>
        <dbReference type="SAM" id="SignalP"/>
    </source>
</evidence>
<keyword evidence="1" id="KW-0472">Membrane</keyword>
<evidence type="ECO:0000256" key="1">
    <source>
        <dbReference type="SAM" id="Phobius"/>
    </source>
</evidence>
<dbReference type="Gene3D" id="1.10.3210.10">
    <property type="entry name" value="Hypothetical protein af1432"/>
    <property type="match status" value="1"/>
</dbReference>
<accession>A0A7W8GBB0</accession>
<organism evidence="4 5">
    <name type="scientific">Treponema ruminis</name>
    <dbReference type="NCBI Taxonomy" id="744515"/>
    <lineage>
        <taxon>Bacteria</taxon>
        <taxon>Pseudomonadati</taxon>
        <taxon>Spirochaetota</taxon>
        <taxon>Spirochaetia</taxon>
        <taxon>Spirochaetales</taxon>
        <taxon>Treponemataceae</taxon>
        <taxon>Treponema</taxon>
    </lineage>
</organism>
<feature type="transmembrane region" description="Helical" evidence="1">
    <location>
        <begin position="224"/>
        <end position="246"/>
    </location>
</feature>
<dbReference type="PROSITE" id="PS51832">
    <property type="entry name" value="HD_GYP"/>
    <property type="match status" value="1"/>
</dbReference>
<dbReference type="InterPro" id="IPR037522">
    <property type="entry name" value="HD_GYP_dom"/>
</dbReference>